<dbReference type="CDD" id="cd00487">
    <property type="entry name" value="Pep_deformylase"/>
    <property type="match status" value="1"/>
</dbReference>
<dbReference type="Gene3D" id="3.90.45.10">
    <property type="entry name" value="Peptide deformylase"/>
    <property type="match status" value="1"/>
</dbReference>
<comment type="similarity">
    <text evidence="1">Belongs to the polypeptide deformylase family.</text>
</comment>
<dbReference type="Pfam" id="PF01327">
    <property type="entry name" value="Pep_deformylase"/>
    <property type="match status" value="1"/>
</dbReference>
<dbReference type="GO" id="GO:0042586">
    <property type="term" value="F:peptide deformylase activity"/>
    <property type="evidence" value="ECO:0007669"/>
    <property type="project" value="UniProtKB-EC"/>
</dbReference>
<keyword evidence="3" id="KW-1185">Reference proteome</keyword>
<dbReference type="PRINTS" id="PR01576">
    <property type="entry name" value="PDEFORMYLASE"/>
</dbReference>
<evidence type="ECO:0000313" key="3">
    <source>
        <dbReference type="Proteomes" id="UP000029108"/>
    </source>
</evidence>
<keyword evidence="2" id="KW-0378">Hydrolase</keyword>
<protein>
    <submittedName>
        <fullName evidence="2">Peptide deformylase</fullName>
        <ecNumber evidence="2">3.5.1.88</ecNumber>
    </submittedName>
</protein>
<dbReference type="eggNOG" id="COG0242">
    <property type="taxonomic scope" value="Bacteria"/>
</dbReference>
<dbReference type="InterPro" id="IPR023635">
    <property type="entry name" value="Peptide_deformylase"/>
</dbReference>
<dbReference type="STRING" id="1437608.GCA_000771645_00168"/>
<name>A0A086ZZ68_9BIFI</name>
<dbReference type="AlphaFoldDB" id="A0A086ZZ68"/>
<dbReference type="PANTHER" id="PTHR10458">
    <property type="entry name" value="PEPTIDE DEFORMYLASE"/>
    <property type="match status" value="1"/>
</dbReference>
<accession>A0A086ZZ68</accession>
<dbReference type="PANTHER" id="PTHR10458:SF22">
    <property type="entry name" value="PEPTIDE DEFORMYLASE"/>
    <property type="match status" value="1"/>
</dbReference>
<dbReference type="NCBIfam" id="NF006670">
    <property type="entry name" value="PRK09218.1"/>
    <property type="match status" value="1"/>
</dbReference>
<dbReference type="PIRSF" id="PIRSF004749">
    <property type="entry name" value="Pep_def"/>
    <property type="match status" value="1"/>
</dbReference>
<dbReference type="EC" id="3.5.1.88" evidence="2"/>
<gene>
    <name evidence="2" type="ORF">BBIA_0735</name>
</gene>
<reference evidence="2" key="1">
    <citation type="submission" date="2014-03" db="EMBL/GenBank/DDBJ databases">
        <title>Genomics of Bifidobacteria.</title>
        <authorList>
            <person name="Ventura M."/>
            <person name="Milani C."/>
            <person name="Lugli G.A."/>
        </authorList>
    </citation>
    <scope>NUCLEOTIDE SEQUENCE [LARGE SCALE GENOMIC DNA]</scope>
    <source>
        <strain evidence="2">DSM 23969</strain>
    </source>
</reference>
<dbReference type="EMBL" id="JGYN01000008">
    <property type="protein sequence ID" value="KFI51818.1"/>
    <property type="molecule type" value="Genomic_DNA"/>
</dbReference>
<comment type="caution">
    <text evidence="2">The sequence shown here is derived from an EMBL/GenBank/DDBJ whole genome shotgun (WGS) entry which is preliminary data.</text>
</comment>
<evidence type="ECO:0000256" key="1">
    <source>
        <dbReference type="ARBA" id="ARBA00010759"/>
    </source>
</evidence>
<evidence type="ECO:0000313" key="2">
    <source>
        <dbReference type="EMBL" id="KFI51818.1"/>
    </source>
</evidence>
<proteinExistence type="inferred from homology"/>
<organism evidence="2 3">
    <name type="scientific">Bifidobacterium biavatii DSM 23969</name>
    <dbReference type="NCBI Taxonomy" id="1437608"/>
    <lineage>
        <taxon>Bacteria</taxon>
        <taxon>Bacillati</taxon>
        <taxon>Actinomycetota</taxon>
        <taxon>Actinomycetes</taxon>
        <taxon>Bifidobacteriales</taxon>
        <taxon>Bifidobacteriaceae</taxon>
        <taxon>Bifidobacterium</taxon>
    </lineage>
</organism>
<dbReference type="SUPFAM" id="SSF56420">
    <property type="entry name" value="Peptide deformylase"/>
    <property type="match status" value="1"/>
</dbReference>
<dbReference type="InterPro" id="IPR036821">
    <property type="entry name" value="Peptide_deformylase_sf"/>
</dbReference>
<dbReference type="Proteomes" id="UP000029108">
    <property type="component" value="Unassembled WGS sequence"/>
</dbReference>
<sequence length="165" mass="18299">MEQPASGGDWYHAVYMSYAAFAGKGTTMQQPIMTDERFLSRPSEPATEADLSVAADLSDTLAAHADSCVGMAANMIGVSKRIIVFADEATGRNMVMFNPRIVERSGEYETEEGCLSLTGMRKTVRYERITVAYRTRRFREATAVFEGFTAQIIQHEIDHCDGILI</sequence>